<keyword evidence="7" id="KW-1185">Reference proteome</keyword>
<evidence type="ECO:0000256" key="1">
    <source>
        <dbReference type="ARBA" id="ARBA00008857"/>
    </source>
</evidence>
<dbReference type="CDD" id="cd01184">
    <property type="entry name" value="INT_C_like_1"/>
    <property type="match status" value="1"/>
</dbReference>
<feature type="domain" description="Tyr recombinase" evidence="5">
    <location>
        <begin position="323"/>
        <end position="521"/>
    </location>
</feature>
<dbReference type="OrthoDB" id="7222937at2"/>
<dbReference type="SUPFAM" id="SSF56349">
    <property type="entry name" value="DNA breaking-rejoining enzymes"/>
    <property type="match status" value="1"/>
</dbReference>
<dbReference type="Gene3D" id="1.10.443.10">
    <property type="entry name" value="Intergrase catalytic core"/>
    <property type="match status" value="1"/>
</dbReference>
<dbReference type="PANTHER" id="PTHR30349:SF41">
    <property type="entry name" value="INTEGRASE_RECOMBINASE PROTEIN MJ0367-RELATED"/>
    <property type="match status" value="1"/>
</dbReference>
<evidence type="ECO:0000256" key="2">
    <source>
        <dbReference type="ARBA" id="ARBA00022908"/>
    </source>
</evidence>
<evidence type="ECO:0000256" key="3">
    <source>
        <dbReference type="ARBA" id="ARBA00023125"/>
    </source>
</evidence>
<dbReference type="PANTHER" id="PTHR30349">
    <property type="entry name" value="PHAGE INTEGRASE-RELATED"/>
    <property type="match status" value="1"/>
</dbReference>
<evidence type="ECO:0000259" key="5">
    <source>
        <dbReference type="PROSITE" id="PS51898"/>
    </source>
</evidence>
<proteinExistence type="inferred from homology"/>
<dbReference type="InterPro" id="IPR002104">
    <property type="entry name" value="Integrase_catalytic"/>
</dbReference>
<gene>
    <name evidence="6" type="ordered locus">RD1_3069</name>
</gene>
<sequence>MKLSAYLSPSRHGVYYFRWPLPQAEEQKRRTVRISLRTKCPDRAGDLARHLASCGRLIRENKTLARLRQDEMRDIVRSYFAASLDRYVERLNDTGLPERSLDALRQELDVHEDAIGGFDDLSDLYLDTGTLDSFRASAGLTEAQWAENEPALRQEMRKARRDQIKAILSAAESLEGYSFTKPCQTAPRPPQARSASLGEAIEDFMAEPQWSDHMAAKARAFLSVLLEYFGPDRRMADITRHDAAEVKKVVQSLPINRKTKTETKDLPLLEAIEVPGMKKVSVETVNNHMAMFYRFWKWAVTHGKATEKLFEEMKITARKKPDDGRKAFSPAQTKRLFQELTENTSGFVKEDDHKWGALLGLYTGARLREIAQLDVTDIRQEGDIWFIDINDDGPNKSLKTPAAKRRVPVHSDLIQLGFLDWVAAKPEGQRLFLSFSYNAKEGYGRNLGRRFNNVLLPGLGMKEGGLVFHSLRHTMVTRLAQAGVPEPLFQEIVGHERQGVAQQVYFKEGHTLVQKQEALEKFKV</sequence>
<dbReference type="GO" id="GO:0015074">
    <property type="term" value="P:DNA integration"/>
    <property type="evidence" value="ECO:0007669"/>
    <property type="project" value="UniProtKB-KW"/>
</dbReference>
<dbReference type="InterPro" id="IPR011010">
    <property type="entry name" value="DNA_brk_join_enz"/>
</dbReference>
<dbReference type="STRING" id="375451.RD1_3069"/>
<dbReference type="KEGG" id="rde:RD1_3069"/>
<dbReference type="Proteomes" id="UP000007029">
    <property type="component" value="Chromosome"/>
</dbReference>
<keyword evidence="4" id="KW-0233">DNA recombination</keyword>
<keyword evidence="3" id="KW-0238">DNA-binding</keyword>
<dbReference type="AlphaFoldDB" id="Q164L3"/>
<dbReference type="Pfam" id="PF00589">
    <property type="entry name" value="Phage_integrase"/>
    <property type="match status" value="1"/>
</dbReference>
<evidence type="ECO:0000313" key="7">
    <source>
        <dbReference type="Proteomes" id="UP000007029"/>
    </source>
</evidence>
<dbReference type="HOGENOM" id="CLU_022238_3_1_5"/>
<dbReference type="GO" id="GO:0003677">
    <property type="term" value="F:DNA binding"/>
    <property type="evidence" value="ECO:0007669"/>
    <property type="project" value="UniProtKB-KW"/>
</dbReference>
<dbReference type="EMBL" id="CP000362">
    <property type="protein sequence ID" value="ABG32580.1"/>
    <property type="molecule type" value="Genomic_DNA"/>
</dbReference>
<dbReference type="GO" id="GO:0006310">
    <property type="term" value="P:DNA recombination"/>
    <property type="evidence" value="ECO:0007669"/>
    <property type="project" value="UniProtKB-KW"/>
</dbReference>
<organism evidence="6 7">
    <name type="scientific">Roseobacter denitrificans (strain ATCC 33942 / OCh 114)</name>
    <name type="common">Erythrobacter sp. (strain OCh 114)</name>
    <name type="synonym">Roseobacter denitrificans</name>
    <dbReference type="NCBI Taxonomy" id="375451"/>
    <lineage>
        <taxon>Bacteria</taxon>
        <taxon>Pseudomonadati</taxon>
        <taxon>Pseudomonadota</taxon>
        <taxon>Alphaproteobacteria</taxon>
        <taxon>Rhodobacterales</taxon>
        <taxon>Roseobacteraceae</taxon>
        <taxon>Roseobacter</taxon>
    </lineage>
</organism>
<dbReference type="InterPro" id="IPR013762">
    <property type="entry name" value="Integrase-like_cat_sf"/>
</dbReference>
<keyword evidence="2" id="KW-0229">DNA integration</keyword>
<accession>Q164L3</accession>
<dbReference type="PROSITE" id="PS51898">
    <property type="entry name" value="TYR_RECOMBINASE"/>
    <property type="match status" value="1"/>
</dbReference>
<comment type="similarity">
    <text evidence="1">Belongs to the 'phage' integrase family.</text>
</comment>
<evidence type="ECO:0000256" key="4">
    <source>
        <dbReference type="ARBA" id="ARBA00023172"/>
    </source>
</evidence>
<dbReference type="InterPro" id="IPR050090">
    <property type="entry name" value="Tyrosine_recombinase_XerCD"/>
</dbReference>
<reference evidence="6 7" key="1">
    <citation type="journal article" date="2007" name="J. Bacteriol.">
        <title>The complete genome sequence of Roseobacter denitrificans reveals a mixotrophic rather than photosynthetic metabolism.</title>
        <authorList>
            <person name="Swingley W.D."/>
            <person name="Sadekar S."/>
            <person name="Mastrian S.D."/>
            <person name="Matthies H.J."/>
            <person name="Hao J."/>
            <person name="Ramos H."/>
            <person name="Acharya C.R."/>
            <person name="Conrad A.L."/>
            <person name="Taylor H.L."/>
            <person name="Dejesa L.C."/>
            <person name="Shah M.K."/>
            <person name="O'huallachain M.E."/>
            <person name="Lince M.T."/>
            <person name="Blankenship R.E."/>
            <person name="Beatty J.T."/>
            <person name="Touchman J.W."/>
        </authorList>
    </citation>
    <scope>NUCLEOTIDE SEQUENCE [LARGE SCALE GENOMIC DNA]</scope>
    <source>
        <strain evidence="7">ATCC 33942 / OCh 114</strain>
    </source>
</reference>
<name>Q164L3_ROSDO</name>
<protein>
    <submittedName>
        <fullName evidence="6">Site-specific recombinase, phage integrase family</fullName>
    </submittedName>
</protein>
<evidence type="ECO:0000313" key="6">
    <source>
        <dbReference type="EMBL" id="ABG32580.1"/>
    </source>
</evidence>
<dbReference type="eggNOG" id="COG0582">
    <property type="taxonomic scope" value="Bacteria"/>
</dbReference>